<evidence type="ECO:0000313" key="2">
    <source>
        <dbReference type="EMBL" id="MCW3483159.1"/>
    </source>
</evidence>
<dbReference type="Proteomes" id="UP001207742">
    <property type="component" value="Unassembled WGS sequence"/>
</dbReference>
<name>A0ABT3IHB6_9BACT</name>
<gene>
    <name evidence="2" type="ORF">OL497_04605</name>
</gene>
<keyword evidence="1" id="KW-0732">Signal</keyword>
<evidence type="ECO:0000313" key="3">
    <source>
        <dbReference type="Proteomes" id="UP001207742"/>
    </source>
</evidence>
<feature type="chain" id="PRO_5047019071" evidence="1">
    <location>
        <begin position="21"/>
        <end position="322"/>
    </location>
</feature>
<comment type="caution">
    <text evidence="2">The sequence shown here is derived from an EMBL/GenBank/DDBJ whole genome shotgun (WGS) entry which is preliminary data.</text>
</comment>
<sequence>MKYAFACLLFSSFLSTAGYAQSTVTSDLLKKNVSDTILQPRTLFLPEPFDGSKALLKLFPGKHYKFPEKSYNRELINWECKTCPRVAYPDANEDAVDAFPYAEGVATRLMNVMDFKDADSVPYKVISFNHSAYDPDGLQVSRFTGGLLGLAKFMLTKDGWRLRMFQPAIAAYGAFSQCPKTTPLLIGDGQYAFMIKHMNGGAGGPFYGVYFMIAGTNGAYQQVMAAYVIEKTAMAEEEGLSYWNSEYSVPASDKKYFRDILITTDGVCRATDLESLPDAVKTLMKGRKQAHFRMVQRYVYKGSKGYQQEGPATATLTSPAKK</sequence>
<protein>
    <submittedName>
        <fullName evidence="2">Uncharacterized protein</fullName>
    </submittedName>
</protein>
<dbReference type="EMBL" id="JAPDNS010000001">
    <property type="protein sequence ID" value="MCW3483159.1"/>
    <property type="molecule type" value="Genomic_DNA"/>
</dbReference>
<reference evidence="2 3" key="1">
    <citation type="submission" date="2022-10" db="EMBL/GenBank/DDBJ databases">
        <title>Chitinophaga nivalis PC15 sp. nov., isolated from Pyeongchang county, South Korea.</title>
        <authorList>
            <person name="Trinh H.N."/>
        </authorList>
    </citation>
    <scope>NUCLEOTIDE SEQUENCE [LARGE SCALE GENOMIC DNA]</scope>
    <source>
        <strain evidence="2 3">PC14</strain>
    </source>
</reference>
<accession>A0ABT3IHB6</accession>
<proteinExistence type="predicted"/>
<evidence type="ECO:0000256" key="1">
    <source>
        <dbReference type="SAM" id="SignalP"/>
    </source>
</evidence>
<keyword evidence="3" id="KW-1185">Reference proteome</keyword>
<organism evidence="2 3">
    <name type="scientific">Chitinophaga nivalis</name>
    <dbReference type="NCBI Taxonomy" id="2991709"/>
    <lineage>
        <taxon>Bacteria</taxon>
        <taxon>Pseudomonadati</taxon>
        <taxon>Bacteroidota</taxon>
        <taxon>Chitinophagia</taxon>
        <taxon>Chitinophagales</taxon>
        <taxon>Chitinophagaceae</taxon>
        <taxon>Chitinophaga</taxon>
    </lineage>
</organism>
<feature type="signal peptide" evidence="1">
    <location>
        <begin position="1"/>
        <end position="20"/>
    </location>
</feature>
<dbReference type="RefSeq" id="WP_264728207.1">
    <property type="nucleotide sequence ID" value="NZ_JAPDNR010000001.1"/>
</dbReference>